<keyword evidence="2" id="KW-0812">Transmembrane</keyword>
<evidence type="ECO:0000313" key="3">
    <source>
        <dbReference type="EMBL" id="MDR7172222.1"/>
    </source>
</evidence>
<evidence type="ECO:0000256" key="2">
    <source>
        <dbReference type="SAM" id="Phobius"/>
    </source>
</evidence>
<dbReference type="InterPro" id="IPR001646">
    <property type="entry name" value="5peptide_repeat"/>
</dbReference>
<comment type="caution">
    <text evidence="3">The sequence shown here is derived from an EMBL/GenBank/DDBJ whole genome shotgun (WGS) entry which is preliminary data.</text>
</comment>
<reference evidence="3 4" key="1">
    <citation type="submission" date="2023-07" db="EMBL/GenBank/DDBJ databases">
        <title>Sorghum-associated microbial communities from plants grown in Nebraska, USA.</title>
        <authorList>
            <person name="Schachtman D."/>
        </authorList>
    </citation>
    <scope>NUCLEOTIDE SEQUENCE [LARGE SCALE GENOMIC DNA]</scope>
    <source>
        <strain evidence="3 4">4272</strain>
    </source>
</reference>
<dbReference type="Gene3D" id="2.160.20.80">
    <property type="entry name" value="E3 ubiquitin-protein ligase SopA"/>
    <property type="match status" value="1"/>
</dbReference>
<feature type="transmembrane region" description="Helical" evidence="2">
    <location>
        <begin position="44"/>
        <end position="61"/>
    </location>
</feature>
<name>A0ABU1XNT2_9NOCA</name>
<dbReference type="PANTHER" id="PTHR42999">
    <property type="entry name" value="ANTIBIOTIC RESISTANCE PROTEIN MCBG"/>
    <property type="match status" value="1"/>
</dbReference>
<evidence type="ECO:0000313" key="4">
    <source>
        <dbReference type="Proteomes" id="UP001251217"/>
    </source>
</evidence>
<dbReference type="SUPFAM" id="SSF141571">
    <property type="entry name" value="Pentapeptide repeat-like"/>
    <property type="match status" value="1"/>
</dbReference>
<evidence type="ECO:0000256" key="1">
    <source>
        <dbReference type="SAM" id="MobiDB-lite"/>
    </source>
</evidence>
<keyword evidence="4" id="KW-1185">Reference proteome</keyword>
<dbReference type="EMBL" id="JAVDWW010000011">
    <property type="protein sequence ID" value="MDR7172222.1"/>
    <property type="molecule type" value="Genomic_DNA"/>
</dbReference>
<proteinExistence type="predicted"/>
<dbReference type="Pfam" id="PF13599">
    <property type="entry name" value="Pentapeptide_4"/>
    <property type="match status" value="1"/>
</dbReference>
<feature type="compositionally biased region" description="Basic and acidic residues" evidence="1">
    <location>
        <begin position="67"/>
        <end position="83"/>
    </location>
</feature>
<accession>A0ABU1XNT2</accession>
<dbReference type="InterPro" id="IPR052949">
    <property type="entry name" value="PA_immunity-related"/>
</dbReference>
<gene>
    <name evidence="3" type="ORF">J2W56_005983</name>
</gene>
<keyword evidence="2" id="KW-0472">Membrane</keyword>
<organism evidence="3 4">
    <name type="scientific">Nocardia kruczakiae</name>
    <dbReference type="NCBI Taxonomy" id="261477"/>
    <lineage>
        <taxon>Bacteria</taxon>
        <taxon>Bacillati</taxon>
        <taxon>Actinomycetota</taxon>
        <taxon>Actinomycetes</taxon>
        <taxon>Mycobacteriales</taxon>
        <taxon>Nocardiaceae</taxon>
        <taxon>Nocardia</taxon>
    </lineage>
</organism>
<dbReference type="PANTHER" id="PTHR42999:SF1">
    <property type="entry name" value="PENTAPEPTIDE REPEAT-CONTAINING PROTEIN"/>
    <property type="match status" value="1"/>
</dbReference>
<feature type="transmembrane region" description="Helical" evidence="2">
    <location>
        <begin position="12"/>
        <end position="32"/>
    </location>
</feature>
<keyword evidence="2" id="KW-1133">Transmembrane helix</keyword>
<protein>
    <submittedName>
        <fullName evidence="3">Uncharacterized protein YjbI with pentapeptide repeats</fullName>
    </submittedName>
</protein>
<dbReference type="Proteomes" id="UP001251217">
    <property type="component" value="Unassembled WGS sequence"/>
</dbReference>
<sequence>MEMKRKGDSLSPTIAVWLGGLGVVVGLTAILLRQWPAIQPGQGAVVGGFAVLTAAVITYASQHKTRKQDAHHHNQKEQRERENQFRNRFTTASDQIANSSAAIRLAGIYGLTSLSDDWLGFGNEQERDVCINLLRAYLRTPFSSNVEGFTIQGESEVRHTLLEIFQARIGTYRPDEWTIERLDRLAMSGCQFDNLALGRISIRGSDFSKSVLQRLHFLQIILNECDFSFVEIHDSDFEEVHGEQASFLAASFTNCRFSRSRFSVSSFTSAEMTDVVFDSSTLRSCSFTNTSLGMVSFEGADLRGADFGGADLHAVNFKGAILDGVRWHKVAYDSTTQWPVGFVPPPSYRNRT</sequence>
<feature type="region of interest" description="Disordered" evidence="1">
    <location>
        <begin position="63"/>
        <end position="83"/>
    </location>
</feature>